<gene>
    <name evidence="1" type="ORF">KK1_045666</name>
</gene>
<dbReference type="EMBL" id="KQ484876">
    <property type="protein sequence ID" value="KYP33475.1"/>
    <property type="molecule type" value="Genomic_DNA"/>
</dbReference>
<proteinExistence type="predicted"/>
<dbReference type="CDD" id="cd09272">
    <property type="entry name" value="RNase_HI_RT_Ty1"/>
    <property type="match status" value="1"/>
</dbReference>
<evidence type="ECO:0000313" key="2">
    <source>
        <dbReference type="Proteomes" id="UP000075243"/>
    </source>
</evidence>
<dbReference type="Proteomes" id="UP000075243">
    <property type="component" value="Unassembled WGS sequence"/>
</dbReference>
<evidence type="ECO:0000313" key="1">
    <source>
        <dbReference type="EMBL" id="KYP33475.1"/>
    </source>
</evidence>
<reference evidence="1" key="1">
    <citation type="journal article" date="2012" name="Nat. Biotechnol.">
        <title>Draft genome sequence of pigeonpea (Cajanus cajan), an orphan legume crop of resource-poor farmers.</title>
        <authorList>
            <person name="Varshney R.K."/>
            <person name="Chen W."/>
            <person name="Li Y."/>
            <person name="Bharti A.K."/>
            <person name="Saxena R.K."/>
            <person name="Schlueter J.A."/>
            <person name="Donoghue M.T."/>
            <person name="Azam S."/>
            <person name="Fan G."/>
            <person name="Whaley A.M."/>
            <person name="Farmer A.D."/>
            <person name="Sheridan J."/>
            <person name="Iwata A."/>
            <person name="Tuteja R."/>
            <person name="Penmetsa R.V."/>
            <person name="Wu W."/>
            <person name="Upadhyaya H.D."/>
            <person name="Yang S.P."/>
            <person name="Shah T."/>
            <person name="Saxena K.B."/>
            <person name="Michael T."/>
            <person name="McCombie W.R."/>
            <person name="Yang B."/>
            <person name="Zhang G."/>
            <person name="Yang H."/>
            <person name="Wang J."/>
            <person name="Spillane C."/>
            <person name="Cook D.R."/>
            <person name="May G.D."/>
            <person name="Xu X."/>
            <person name="Jackson S.A."/>
        </authorList>
    </citation>
    <scope>NUCLEOTIDE SEQUENCE [LARGE SCALE GENOMIC DNA]</scope>
</reference>
<dbReference type="InterPro" id="IPR043502">
    <property type="entry name" value="DNA/RNA_pol_sf"/>
</dbReference>
<dbReference type="PANTHER" id="PTHR11439">
    <property type="entry name" value="GAG-POL-RELATED RETROTRANSPOSON"/>
    <property type="match status" value="1"/>
</dbReference>
<dbReference type="SUPFAM" id="SSF56672">
    <property type="entry name" value="DNA/RNA polymerases"/>
    <property type="match status" value="1"/>
</dbReference>
<organism evidence="1 2">
    <name type="scientific">Cajanus cajan</name>
    <name type="common">Pigeon pea</name>
    <name type="synonym">Cajanus indicus</name>
    <dbReference type="NCBI Taxonomy" id="3821"/>
    <lineage>
        <taxon>Eukaryota</taxon>
        <taxon>Viridiplantae</taxon>
        <taxon>Streptophyta</taxon>
        <taxon>Embryophyta</taxon>
        <taxon>Tracheophyta</taxon>
        <taxon>Spermatophyta</taxon>
        <taxon>Magnoliopsida</taxon>
        <taxon>eudicotyledons</taxon>
        <taxon>Gunneridae</taxon>
        <taxon>Pentapetalae</taxon>
        <taxon>rosids</taxon>
        <taxon>fabids</taxon>
        <taxon>Fabales</taxon>
        <taxon>Fabaceae</taxon>
        <taxon>Papilionoideae</taxon>
        <taxon>50 kb inversion clade</taxon>
        <taxon>NPAAA clade</taxon>
        <taxon>indigoferoid/millettioid clade</taxon>
        <taxon>Phaseoleae</taxon>
        <taxon>Cajanus</taxon>
    </lineage>
</organism>
<dbReference type="AlphaFoldDB" id="A0A151QT78"/>
<name>A0A151QT78_CAJCA</name>
<dbReference type="PANTHER" id="PTHR11439:SF470">
    <property type="entry name" value="CYSTEINE-RICH RLK (RECEPTOR-LIKE PROTEIN KINASE) 8"/>
    <property type="match status" value="1"/>
</dbReference>
<protein>
    <submittedName>
        <fullName evidence="1">Copia protein</fullName>
    </submittedName>
</protein>
<keyword evidence="2" id="KW-1185">Reference proteome</keyword>
<dbReference type="Gramene" id="C.cajan_44405.t">
    <property type="protein sequence ID" value="C.cajan_44405.t.cds1"/>
    <property type="gene ID" value="C.cajan_44405"/>
</dbReference>
<sequence>MLDCKPCSFPMEQHHRLSADSSTLYLNPPQYRRSIGRLIYLTITRPEISYSVHVLSQFIQEPRQEHWHAAMRVLRYLKSSPGQEIILPKENDLNLVGYSDSDWASCPITRRSITGYLMKLGPVPISWKTKNQAIVSKSSTEAEYRAMSHVASEVVWLRSLLATPQVPCKKPTALLCDNRSALHLASNPVLHERTKHIEVDCLFVRERLQSGALTTSYIPTTCQQANLFTKALGAKQFHALLSKLGVNNAHSPT</sequence>
<accession>A0A151QT78</accession>